<dbReference type="EMBL" id="JBFCZG010000009">
    <property type="protein sequence ID" value="KAL3418185.1"/>
    <property type="molecule type" value="Genomic_DNA"/>
</dbReference>
<gene>
    <name evidence="9" type="ORF">PVAG01_09900</name>
</gene>
<dbReference type="InterPro" id="IPR025929">
    <property type="entry name" value="INSIG_fam"/>
</dbReference>
<dbReference type="Pfam" id="PF07281">
    <property type="entry name" value="INSIG"/>
    <property type="match status" value="1"/>
</dbReference>
<organism evidence="9 10">
    <name type="scientific">Phlyctema vagabunda</name>
    <dbReference type="NCBI Taxonomy" id="108571"/>
    <lineage>
        <taxon>Eukaryota</taxon>
        <taxon>Fungi</taxon>
        <taxon>Dikarya</taxon>
        <taxon>Ascomycota</taxon>
        <taxon>Pezizomycotina</taxon>
        <taxon>Leotiomycetes</taxon>
        <taxon>Helotiales</taxon>
        <taxon>Dermateaceae</taxon>
        <taxon>Phlyctema</taxon>
    </lineage>
</organism>
<evidence type="ECO:0000256" key="7">
    <source>
        <dbReference type="SAM" id="MobiDB-lite"/>
    </source>
</evidence>
<keyword evidence="6 8" id="KW-0472">Membrane</keyword>
<protein>
    <submittedName>
        <fullName evidence="9">INSIG domain-containing protein</fullName>
    </submittedName>
</protein>
<evidence type="ECO:0000313" key="9">
    <source>
        <dbReference type="EMBL" id="KAL3418185.1"/>
    </source>
</evidence>
<evidence type="ECO:0000256" key="8">
    <source>
        <dbReference type="SAM" id="Phobius"/>
    </source>
</evidence>
<comment type="caution">
    <text evidence="9">The sequence shown here is derived from an EMBL/GenBank/DDBJ whole genome shotgun (WGS) entry which is preliminary data.</text>
</comment>
<proteinExistence type="inferred from homology"/>
<dbReference type="PANTHER" id="PTHR15301:SF3">
    <property type="entry name" value="PROTEIN NSG1-RELATED"/>
    <property type="match status" value="1"/>
</dbReference>
<keyword evidence="5 8" id="KW-1133">Transmembrane helix</keyword>
<keyword evidence="10" id="KW-1185">Reference proteome</keyword>
<keyword evidence="3 8" id="KW-0812">Transmembrane</keyword>
<sequence length="375" mass="40637">MASTNPQILRPIPRRPFQQSNDATSSMPPSPLLSPAAELEPPSSVSRTHSILNLTSSTLLGIYSPTGYSTDRDEPSTPWGTNLETPSPRRPELYRTSSGPLPTAAWTQAVVFTLILRSTLLFGMGMLYGLLVRHLHDDRQLAPFQVEGILKPSHDWKYLVFWGVAGVALGSLLPWVDLKWEQNIEEKGAGRPDTERRGSIGEPDDDSQGGILGSDWTPAVRSLGAFVGIAFAIRKLPWASTLQASITLALVNPVLWYLIDRSTAGFVMSIGVGATGTAVVLLANPDMMPSPASPSRNATTLGEQHAASHLLIGNYVQQETFEGGIWILSVLFCSCVCFGNIGRRLALNRRVGKTVAGSGRRKSENYSAQTSSRRS</sequence>
<dbReference type="Proteomes" id="UP001629113">
    <property type="component" value="Unassembled WGS sequence"/>
</dbReference>
<comment type="subcellular location">
    <subcellularLocation>
        <location evidence="1">Endoplasmic reticulum membrane</location>
        <topology evidence="1">Multi-pass membrane protein</topology>
    </subcellularLocation>
</comment>
<feature type="region of interest" description="Disordered" evidence="7">
    <location>
        <begin position="186"/>
        <end position="212"/>
    </location>
</feature>
<feature type="transmembrane region" description="Helical" evidence="8">
    <location>
        <begin position="323"/>
        <end position="341"/>
    </location>
</feature>
<comment type="similarity">
    <text evidence="2">Belongs to the INSIG family.</text>
</comment>
<feature type="transmembrane region" description="Helical" evidence="8">
    <location>
        <begin position="105"/>
        <end position="131"/>
    </location>
</feature>
<feature type="compositionally biased region" description="Low complexity" evidence="7">
    <location>
        <begin position="33"/>
        <end position="44"/>
    </location>
</feature>
<keyword evidence="4" id="KW-0256">Endoplasmic reticulum</keyword>
<feature type="region of interest" description="Disordered" evidence="7">
    <location>
        <begin position="65"/>
        <end position="94"/>
    </location>
</feature>
<feature type="region of interest" description="Disordered" evidence="7">
    <location>
        <begin position="1"/>
        <end position="45"/>
    </location>
</feature>
<evidence type="ECO:0000256" key="5">
    <source>
        <dbReference type="ARBA" id="ARBA00022989"/>
    </source>
</evidence>
<feature type="transmembrane region" description="Helical" evidence="8">
    <location>
        <begin position="266"/>
        <end position="283"/>
    </location>
</feature>
<feature type="transmembrane region" description="Helical" evidence="8">
    <location>
        <begin position="158"/>
        <end position="176"/>
    </location>
</feature>
<name>A0ABR4P4F6_9HELO</name>
<evidence type="ECO:0000256" key="1">
    <source>
        <dbReference type="ARBA" id="ARBA00004477"/>
    </source>
</evidence>
<accession>A0ABR4P4F6</accession>
<dbReference type="PANTHER" id="PTHR15301">
    <property type="entry name" value="INSULIN-INDUCED GENE 1"/>
    <property type="match status" value="1"/>
</dbReference>
<feature type="transmembrane region" description="Helical" evidence="8">
    <location>
        <begin position="238"/>
        <end position="259"/>
    </location>
</feature>
<evidence type="ECO:0000256" key="2">
    <source>
        <dbReference type="ARBA" id="ARBA00007475"/>
    </source>
</evidence>
<evidence type="ECO:0000313" key="10">
    <source>
        <dbReference type="Proteomes" id="UP001629113"/>
    </source>
</evidence>
<evidence type="ECO:0000256" key="4">
    <source>
        <dbReference type="ARBA" id="ARBA00022824"/>
    </source>
</evidence>
<feature type="compositionally biased region" description="Basic and acidic residues" evidence="7">
    <location>
        <begin position="186"/>
        <end position="199"/>
    </location>
</feature>
<evidence type="ECO:0000256" key="3">
    <source>
        <dbReference type="ARBA" id="ARBA00022692"/>
    </source>
</evidence>
<evidence type="ECO:0000256" key="6">
    <source>
        <dbReference type="ARBA" id="ARBA00023136"/>
    </source>
</evidence>
<reference evidence="9 10" key="1">
    <citation type="submission" date="2024-06" db="EMBL/GenBank/DDBJ databases">
        <title>Complete genome of Phlyctema vagabunda strain 19-DSS-EL-015.</title>
        <authorList>
            <person name="Fiorenzani C."/>
        </authorList>
    </citation>
    <scope>NUCLEOTIDE SEQUENCE [LARGE SCALE GENOMIC DNA]</scope>
    <source>
        <strain evidence="9 10">19-DSS-EL-015</strain>
    </source>
</reference>